<protein>
    <submittedName>
        <fullName evidence="3">Uncharacterized protein</fullName>
    </submittedName>
</protein>
<proteinExistence type="predicted"/>
<evidence type="ECO:0000313" key="4">
    <source>
        <dbReference type="Proteomes" id="UP000607197"/>
    </source>
</evidence>
<dbReference type="OrthoDB" id="269514at2157"/>
<dbReference type="InterPro" id="IPR057177">
    <property type="entry name" value="DUF7855_N"/>
</dbReference>
<keyword evidence="4" id="KW-1185">Reference proteome</keyword>
<dbReference type="InterPro" id="IPR058577">
    <property type="entry name" value="DUF7855_C"/>
</dbReference>
<feature type="domain" description="DUF7855" evidence="2">
    <location>
        <begin position="66"/>
        <end position="112"/>
    </location>
</feature>
<dbReference type="RefSeq" id="WP_188975156.1">
    <property type="nucleotide sequence ID" value="NZ_BMPG01000001.1"/>
</dbReference>
<evidence type="ECO:0000259" key="2">
    <source>
        <dbReference type="Pfam" id="PF26293"/>
    </source>
</evidence>
<dbReference type="Proteomes" id="UP000607197">
    <property type="component" value="Unassembled WGS sequence"/>
</dbReference>
<dbReference type="EMBL" id="BMPG01000001">
    <property type="protein sequence ID" value="GGL48259.1"/>
    <property type="molecule type" value="Genomic_DNA"/>
</dbReference>
<dbReference type="Pfam" id="PF26293">
    <property type="entry name" value="DUF7855_C"/>
    <property type="match status" value="1"/>
</dbReference>
<evidence type="ECO:0000313" key="3">
    <source>
        <dbReference type="EMBL" id="GGL48259.1"/>
    </source>
</evidence>
<accession>A0A830F297</accession>
<organism evidence="3 4">
    <name type="scientific">Halocalculus aciditolerans</name>
    <dbReference type="NCBI Taxonomy" id="1383812"/>
    <lineage>
        <taxon>Archaea</taxon>
        <taxon>Methanobacteriati</taxon>
        <taxon>Methanobacteriota</taxon>
        <taxon>Stenosarchaea group</taxon>
        <taxon>Halobacteria</taxon>
        <taxon>Halobacteriales</taxon>
        <taxon>Halobacteriaceae</taxon>
        <taxon>Halocalculus</taxon>
    </lineage>
</organism>
<dbReference type="AlphaFoldDB" id="A0A830F297"/>
<feature type="domain" description="DUF7855" evidence="1">
    <location>
        <begin position="1"/>
        <end position="64"/>
    </location>
</feature>
<evidence type="ECO:0000259" key="1">
    <source>
        <dbReference type="Pfam" id="PF25253"/>
    </source>
</evidence>
<reference evidence="3" key="1">
    <citation type="journal article" date="2014" name="Int. J. Syst. Evol. Microbiol.">
        <title>Complete genome sequence of Corynebacterium casei LMG S-19264T (=DSM 44701T), isolated from a smear-ripened cheese.</title>
        <authorList>
            <consortium name="US DOE Joint Genome Institute (JGI-PGF)"/>
            <person name="Walter F."/>
            <person name="Albersmeier A."/>
            <person name="Kalinowski J."/>
            <person name="Ruckert C."/>
        </authorList>
    </citation>
    <scope>NUCLEOTIDE SEQUENCE</scope>
    <source>
        <strain evidence="3">JCM 19596</strain>
    </source>
</reference>
<sequence length="112" mass="12456">MLLVVTYSRPARQALRNTCNRHEDVVVRRFGRAALFDATELGAFLALRLREGYGGDVQVEATRPFNEFSGAPEAVREAAMAYADRDSASTPYHAFRAGTEYPSVAAMRDRDL</sequence>
<gene>
    <name evidence="3" type="ORF">GCM10009039_03120</name>
</gene>
<comment type="caution">
    <text evidence="3">The sequence shown here is derived from an EMBL/GenBank/DDBJ whole genome shotgun (WGS) entry which is preliminary data.</text>
</comment>
<dbReference type="Pfam" id="PF25253">
    <property type="entry name" value="DUF7855"/>
    <property type="match status" value="1"/>
</dbReference>
<name>A0A830F297_9EURY</name>
<reference evidence="3" key="2">
    <citation type="submission" date="2020-09" db="EMBL/GenBank/DDBJ databases">
        <authorList>
            <person name="Sun Q."/>
            <person name="Ohkuma M."/>
        </authorList>
    </citation>
    <scope>NUCLEOTIDE SEQUENCE</scope>
    <source>
        <strain evidence="3">JCM 19596</strain>
    </source>
</reference>